<comment type="caution">
    <text evidence="2">The sequence shown here is derived from an EMBL/GenBank/DDBJ whole genome shotgun (WGS) entry which is preliminary data.</text>
</comment>
<dbReference type="EMBL" id="CAJVPS010002956">
    <property type="protein sequence ID" value="CAG8579752.1"/>
    <property type="molecule type" value="Genomic_DNA"/>
</dbReference>
<accession>A0A9N9G640</accession>
<organism evidence="2 3">
    <name type="scientific">Ambispora leptoticha</name>
    <dbReference type="NCBI Taxonomy" id="144679"/>
    <lineage>
        <taxon>Eukaryota</taxon>
        <taxon>Fungi</taxon>
        <taxon>Fungi incertae sedis</taxon>
        <taxon>Mucoromycota</taxon>
        <taxon>Glomeromycotina</taxon>
        <taxon>Glomeromycetes</taxon>
        <taxon>Archaeosporales</taxon>
        <taxon>Ambisporaceae</taxon>
        <taxon>Ambispora</taxon>
    </lineage>
</organism>
<sequence>MTSMNQKLLFSLVYCLYVTLVASQSSNSNSTLSNNTSNAECADFFKVSKCSTCQKTAYGALDEHLSNCFALQNVTLTGSNASDSTSLKQKCDLTCDQNAIKTLNENIQRDCQQELTDWATSDSVNDPKYPAPNLWFSVYTAIPNMQALCSQSSDGCNSKIVNFILSLLKPGQSTNINATISPPNGLASYGDPKKTEPLQINIICSDCYSKLAQPWVNFFNMTQPSIPAVKKKLDDYIEPIKGNLTQFKNVS</sequence>
<evidence type="ECO:0000313" key="3">
    <source>
        <dbReference type="Proteomes" id="UP000789508"/>
    </source>
</evidence>
<gene>
    <name evidence="2" type="ORF">ALEPTO_LOCUS7203</name>
</gene>
<keyword evidence="1" id="KW-0732">Signal</keyword>
<name>A0A9N9G640_9GLOM</name>
<feature type="signal peptide" evidence="1">
    <location>
        <begin position="1"/>
        <end position="23"/>
    </location>
</feature>
<reference evidence="2" key="1">
    <citation type="submission" date="2021-06" db="EMBL/GenBank/DDBJ databases">
        <authorList>
            <person name="Kallberg Y."/>
            <person name="Tangrot J."/>
            <person name="Rosling A."/>
        </authorList>
    </citation>
    <scope>NUCLEOTIDE SEQUENCE</scope>
    <source>
        <strain evidence="2">FL130A</strain>
    </source>
</reference>
<protein>
    <submittedName>
        <fullName evidence="2">485_t:CDS:1</fullName>
    </submittedName>
</protein>
<evidence type="ECO:0000313" key="2">
    <source>
        <dbReference type="EMBL" id="CAG8579752.1"/>
    </source>
</evidence>
<feature type="chain" id="PRO_5040363679" evidence="1">
    <location>
        <begin position="24"/>
        <end position="251"/>
    </location>
</feature>
<dbReference type="AlphaFoldDB" id="A0A9N9G640"/>
<evidence type="ECO:0000256" key="1">
    <source>
        <dbReference type="SAM" id="SignalP"/>
    </source>
</evidence>
<proteinExistence type="predicted"/>
<dbReference type="Proteomes" id="UP000789508">
    <property type="component" value="Unassembled WGS sequence"/>
</dbReference>
<keyword evidence="3" id="KW-1185">Reference proteome</keyword>
<dbReference type="OrthoDB" id="2335347at2759"/>